<keyword evidence="1" id="KW-0812">Transmembrane</keyword>
<comment type="caution">
    <text evidence="2">The sequence shown here is derived from an EMBL/GenBank/DDBJ whole genome shotgun (WGS) entry which is preliminary data.</text>
</comment>
<organism evidence="2 3">
    <name type="scientific">Flavobacterium luminosum</name>
    <dbReference type="NCBI Taxonomy" id="2949086"/>
    <lineage>
        <taxon>Bacteria</taxon>
        <taxon>Pseudomonadati</taxon>
        <taxon>Bacteroidota</taxon>
        <taxon>Flavobacteriia</taxon>
        <taxon>Flavobacteriales</taxon>
        <taxon>Flavobacteriaceae</taxon>
        <taxon>Flavobacterium</taxon>
    </lineage>
</organism>
<dbReference type="Proteomes" id="UP001317191">
    <property type="component" value="Unassembled WGS sequence"/>
</dbReference>
<proteinExistence type="predicted"/>
<accession>A0ABT0TRJ2</accession>
<reference evidence="2 3" key="1">
    <citation type="submission" date="2022-05" db="EMBL/GenBank/DDBJ databases">
        <title>Flavobacterium sp., isolated from activated sludge.</title>
        <authorList>
            <person name="Ran Q."/>
        </authorList>
    </citation>
    <scope>NUCLEOTIDE SEQUENCE [LARGE SCALE GENOMIC DNA]</scope>
    <source>
        <strain evidence="2 3">HXWNR70</strain>
    </source>
</reference>
<keyword evidence="3" id="KW-1185">Reference proteome</keyword>
<gene>
    <name evidence="2" type="ORF">NAT50_12255</name>
</gene>
<feature type="transmembrane region" description="Helical" evidence="1">
    <location>
        <begin position="74"/>
        <end position="93"/>
    </location>
</feature>
<dbReference type="RefSeq" id="WP_250593517.1">
    <property type="nucleotide sequence ID" value="NZ_JAMLJM010000018.1"/>
</dbReference>
<dbReference type="EMBL" id="JAMLJM010000018">
    <property type="protein sequence ID" value="MCL9810129.1"/>
    <property type="molecule type" value="Genomic_DNA"/>
</dbReference>
<feature type="transmembrane region" description="Helical" evidence="1">
    <location>
        <begin position="9"/>
        <end position="28"/>
    </location>
</feature>
<sequence>MRISKKKLIVYLIVTILICFNLFVLKPILKKNYFSEDILDFERNSWKYTIGISLVLLIAFTVYAFKKNILNLKFIIYNFIVVFVFSFFGKASIDHALLYANLKIETKKYTKSYVVIRYAPNKVFHIYDNKSEFIVFEEQLKKIDSIRIKKKLKSLYNLKNNDTLNVDYKTGILNVKFLK</sequence>
<keyword evidence="1" id="KW-1133">Transmembrane helix</keyword>
<evidence type="ECO:0000256" key="1">
    <source>
        <dbReference type="SAM" id="Phobius"/>
    </source>
</evidence>
<evidence type="ECO:0000313" key="3">
    <source>
        <dbReference type="Proteomes" id="UP001317191"/>
    </source>
</evidence>
<name>A0ABT0TRJ2_9FLAO</name>
<protein>
    <submittedName>
        <fullName evidence="2">Uncharacterized protein</fullName>
    </submittedName>
</protein>
<keyword evidence="1" id="KW-0472">Membrane</keyword>
<feature type="transmembrane region" description="Helical" evidence="1">
    <location>
        <begin position="48"/>
        <end position="65"/>
    </location>
</feature>
<evidence type="ECO:0000313" key="2">
    <source>
        <dbReference type="EMBL" id="MCL9810129.1"/>
    </source>
</evidence>